<organism evidence="1 3">
    <name type="scientific">Didymodactylos carnosus</name>
    <dbReference type="NCBI Taxonomy" id="1234261"/>
    <lineage>
        <taxon>Eukaryota</taxon>
        <taxon>Metazoa</taxon>
        <taxon>Spiralia</taxon>
        <taxon>Gnathifera</taxon>
        <taxon>Rotifera</taxon>
        <taxon>Eurotatoria</taxon>
        <taxon>Bdelloidea</taxon>
        <taxon>Philodinida</taxon>
        <taxon>Philodinidae</taxon>
        <taxon>Didymodactylos</taxon>
    </lineage>
</organism>
<dbReference type="Proteomes" id="UP000663829">
    <property type="component" value="Unassembled WGS sequence"/>
</dbReference>
<dbReference type="OrthoDB" id="7902892at2759"/>
<comment type="caution">
    <text evidence="1">The sequence shown here is derived from an EMBL/GenBank/DDBJ whole genome shotgun (WGS) entry which is preliminary data.</text>
</comment>
<accession>A0A814DYX7</accession>
<gene>
    <name evidence="1" type="ORF">GPM918_LOCUS11821</name>
    <name evidence="2" type="ORF">SRO942_LOCUS11822</name>
</gene>
<evidence type="ECO:0008006" key="4">
    <source>
        <dbReference type="Google" id="ProtNLM"/>
    </source>
</evidence>
<dbReference type="GO" id="GO:0003676">
    <property type="term" value="F:nucleic acid binding"/>
    <property type="evidence" value="ECO:0007669"/>
    <property type="project" value="InterPro"/>
</dbReference>
<keyword evidence="3" id="KW-1185">Reference proteome</keyword>
<evidence type="ECO:0000313" key="3">
    <source>
        <dbReference type="Proteomes" id="UP000663829"/>
    </source>
</evidence>
<dbReference type="EMBL" id="CAJNOQ010002512">
    <property type="protein sequence ID" value="CAF0962353.1"/>
    <property type="molecule type" value="Genomic_DNA"/>
</dbReference>
<dbReference type="PANTHER" id="PTHR47326">
    <property type="entry name" value="TRANSPOSABLE ELEMENT TC3 TRANSPOSASE-LIKE PROTEIN"/>
    <property type="match status" value="1"/>
</dbReference>
<sequence>MKEEVIFRNVYADQLRRKNYYFQHDGAGPHYAIIVREWLDEHFPDRWISRRGPYDWPARSPDLSPCDFFLWEYLKDTVFEEPLTSIQELK</sequence>
<dbReference type="AlphaFoldDB" id="A0A814DYX7"/>
<dbReference type="EMBL" id="CAJOBC010002512">
    <property type="protein sequence ID" value="CAF3736763.1"/>
    <property type="molecule type" value="Genomic_DNA"/>
</dbReference>
<dbReference type="PANTHER" id="PTHR47326:SF1">
    <property type="entry name" value="HTH PSQ-TYPE DOMAIN-CONTAINING PROTEIN"/>
    <property type="match status" value="1"/>
</dbReference>
<reference evidence="1" key="1">
    <citation type="submission" date="2021-02" db="EMBL/GenBank/DDBJ databases">
        <authorList>
            <person name="Nowell W R."/>
        </authorList>
    </citation>
    <scope>NUCLEOTIDE SEQUENCE</scope>
</reference>
<proteinExistence type="predicted"/>
<evidence type="ECO:0000313" key="1">
    <source>
        <dbReference type="EMBL" id="CAF0962353.1"/>
    </source>
</evidence>
<evidence type="ECO:0000313" key="2">
    <source>
        <dbReference type="EMBL" id="CAF3736763.1"/>
    </source>
</evidence>
<protein>
    <recommendedName>
        <fullName evidence="4">Transposase</fullName>
    </recommendedName>
</protein>
<dbReference type="Gene3D" id="3.30.420.10">
    <property type="entry name" value="Ribonuclease H-like superfamily/Ribonuclease H"/>
    <property type="match status" value="1"/>
</dbReference>
<dbReference type="Proteomes" id="UP000681722">
    <property type="component" value="Unassembled WGS sequence"/>
</dbReference>
<dbReference type="InterPro" id="IPR036397">
    <property type="entry name" value="RNaseH_sf"/>
</dbReference>
<name>A0A814DYX7_9BILA</name>